<evidence type="ECO:0000256" key="1">
    <source>
        <dbReference type="SAM" id="Phobius"/>
    </source>
</evidence>
<name>A0ABT7ZPV8_9BACL</name>
<sequence>MINTTRILQVMATLGFVLAFFEIGIGWFIGFFFTGIFFILLKDDQKKLKKTNISFGLIILIYSFYALYSQSTFF</sequence>
<reference evidence="2 3" key="1">
    <citation type="submission" date="2023-03" db="EMBL/GenBank/DDBJ databases">
        <authorList>
            <person name="Uniacke-Lowe S."/>
            <person name="Ross P."/>
            <person name="Hill C."/>
        </authorList>
    </citation>
    <scope>NUCLEOTIDE SEQUENCE [LARGE SCALE GENOMIC DNA]</scope>
    <source>
        <strain evidence="2 3">APC 4016</strain>
    </source>
</reference>
<protein>
    <submittedName>
        <fullName evidence="2">Uncharacterized protein</fullName>
    </submittedName>
</protein>
<keyword evidence="1" id="KW-1133">Transmembrane helix</keyword>
<gene>
    <name evidence="2" type="ORF">QMA01_17915</name>
</gene>
<dbReference type="RefSeq" id="WP_290215595.1">
    <property type="nucleotide sequence ID" value="NZ_JASDCQ010000012.1"/>
</dbReference>
<feature type="transmembrane region" description="Helical" evidence="1">
    <location>
        <begin position="53"/>
        <end position="71"/>
    </location>
</feature>
<evidence type="ECO:0000313" key="2">
    <source>
        <dbReference type="EMBL" id="MDN3429175.1"/>
    </source>
</evidence>
<keyword evidence="1" id="KW-0472">Membrane</keyword>
<evidence type="ECO:0000313" key="3">
    <source>
        <dbReference type="Proteomes" id="UP001225873"/>
    </source>
</evidence>
<comment type="caution">
    <text evidence="2">The sequence shown here is derived from an EMBL/GenBank/DDBJ whole genome shotgun (WGS) entry which is preliminary data.</text>
</comment>
<accession>A0ABT7ZPV8</accession>
<dbReference type="EMBL" id="JASDCQ010000012">
    <property type="protein sequence ID" value="MDN3429175.1"/>
    <property type="molecule type" value="Genomic_DNA"/>
</dbReference>
<keyword evidence="3" id="KW-1185">Reference proteome</keyword>
<proteinExistence type="predicted"/>
<organism evidence="2 3">
    <name type="scientific">Planococcus notacanthi</name>
    <dbReference type="NCBI Taxonomy" id="3035188"/>
    <lineage>
        <taxon>Bacteria</taxon>
        <taxon>Bacillati</taxon>
        <taxon>Bacillota</taxon>
        <taxon>Bacilli</taxon>
        <taxon>Bacillales</taxon>
        <taxon>Caryophanaceae</taxon>
        <taxon>Planococcus</taxon>
    </lineage>
</organism>
<dbReference type="Proteomes" id="UP001225873">
    <property type="component" value="Unassembled WGS sequence"/>
</dbReference>
<feature type="transmembrane region" description="Helical" evidence="1">
    <location>
        <begin position="12"/>
        <end position="41"/>
    </location>
</feature>
<keyword evidence="1" id="KW-0812">Transmembrane</keyword>